<proteinExistence type="predicted"/>
<feature type="non-terminal residue" evidence="1">
    <location>
        <position position="88"/>
    </location>
</feature>
<reference evidence="1" key="1">
    <citation type="submission" date="2014-12" db="EMBL/GenBank/DDBJ databases">
        <title>Insight into the proteome of Arion vulgaris.</title>
        <authorList>
            <person name="Aradska J."/>
            <person name="Bulat T."/>
            <person name="Smidak R."/>
            <person name="Sarate P."/>
            <person name="Gangsoo J."/>
            <person name="Sialana F."/>
            <person name="Bilban M."/>
            <person name="Lubec G."/>
        </authorList>
    </citation>
    <scope>NUCLEOTIDE SEQUENCE</scope>
    <source>
        <tissue evidence="1">Skin</tissue>
    </source>
</reference>
<organism evidence="1">
    <name type="scientific">Arion vulgaris</name>
    <dbReference type="NCBI Taxonomy" id="1028688"/>
    <lineage>
        <taxon>Eukaryota</taxon>
        <taxon>Metazoa</taxon>
        <taxon>Spiralia</taxon>
        <taxon>Lophotrochozoa</taxon>
        <taxon>Mollusca</taxon>
        <taxon>Gastropoda</taxon>
        <taxon>Heterobranchia</taxon>
        <taxon>Euthyneura</taxon>
        <taxon>Panpulmonata</taxon>
        <taxon>Eupulmonata</taxon>
        <taxon>Stylommatophora</taxon>
        <taxon>Helicina</taxon>
        <taxon>Arionoidea</taxon>
        <taxon>Arionidae</taxon>
        <taxon>Arion</taxon>
    </lineage>
</organism>
<sequence length="88" mass="10055">MRHGHSQAAWCLQENSFKFENGDQGITETLKWVSGNRLIRSVIELAKCFMVYASTGLIWVATVRVNSIYRHLKPQGVNLDLLSCTHMF</sequence>
<protein>
    <submittedName>
        <fullName evidence="1">Uncharacterized protein</fullName>
    </submittedName>
</protein>
<dbReference type="AlphaFoldDB" id="A0A0B6Z020"/>
<name>A0A0B6Z020_9EUPU</name>
<dbReference type="EMBL" id="HACG01014867">
    <property type="protein sequence ID" value="CEK61732.1"/>
    <property type="molecule type" value="Transcribed_RNA"/>
</dbReference>
<accession>A0A0B6Z020</accession>
<evidence type="ECO:0000313" key="1">
    <source>
        <dbReference type="EMBL" id="CEK61732.1"/>
    </source>
</evidence>
<gene>
    <name evidence="1" type="primary">ORF43079</name>
</gene>